<name>A0A166C3X5_9EURY</name>
<dbReference type="NCBIfam" id="NF003233">
    <property type="entry name" value="PRK04195.2-3"/>
    <property type="match status" value="1"/>
</dbReference>
<dbReference type="InterPro" id="IPR003593">
    <property type="entry name" value="AAA+_ATPase"/>
</dbReference>
<comment type="subunit">
    <text evidence="7">Heteromultimer composed of small subunits (RfcS) and large subunits (RfcL).</text>
</comment>
<gene>
    <name evidence="10" type="primary">ruvB</name>
    <name evidence="7" type="synonym">rfcL</name>
    <name evidence="10" type="ORF">MBFIL_09350</name>
</gene>
<evidence type="ECO:0000256" key="4">
    <source>
        <dbReference type="ARBA" id="ARBA00022741"/>
    </source>
</evidence>
<dbReference type="STRING" id="55758.MBFIL_09350"/>
<evidence type="ECO:0000256" key="2">
    <source>
        <dbReference type="ARBA" id="ARBA00014793"/>
    </source>
</evidence>
<dbReference type="Proteomes" id="UP000077066">
    <property type="component" value="Unassembled WGS sequence"/>
</dbReference>
<dbReference type="GO" id="GO:0004386">
    <property type="term" value="F:helicase activity"/>
    <property type="evidence" value="ECO:0007669"/>
    <property type="project" value="UniProtKB-KW"/>
</dbReference>
<dbReference type="GO" id="GO:0016887">
    <property type="term" value="F:ATP hydrolysis activity"/>
    <property type="evidence" value="ECO:0007669"/>
    <property type="project" value="InterPro"/>
</dbReference>
<keyword evidence="5 7" id="KW-0067">ATP-binding</keyword>
<feature type="region of interest" description="Disordered" evidence="8">
    <location>
        <begin position="415"/>
        <end position="517"/>
    </location>
</feature>
<dbReference type="CDD" id="cd18140">
    <property type="entry name" value="HLD_clamp_RFC"/>
    <property type="match status" value="1"/>
</dbReference>
<dbReference type="PANTHER" id="PTHR23389">
    <property type="entry name" value="CHROMOSOME TRANSMISSION FIDELITY FACTOR 18"/>
    <property type="match status" value="1"/>
</dbReference>
<sequence length="517" mass="59392">MLWTEKYRPKSFKEVIGNAKQKKQVEEWVEQWQNNEPQPCLLLIGPAGTGKTSLAHIIAKEFSEYIELNASDKRSYDIIMNTIGESSSTQSLFGNSHKLIILDEIDGIHGTDDRGGTRAIGKIIKESKHPMIMMANDFYSKRLTSIKPKCLVIKINKVHTNSMNALLRKIAHTEGIQTDPEAIKALAKQSNGDMRSAINTLQVVVGSANRLTLEDLNHINKKDPRSTIFDGVGRVLKSKTFKNIKEAMRLEEDPTLVMEYIAENIPREYEKKHEIKKAYQMISKADLYFGRARSSRNYTYWRYASDFMGLGVSLAKDETYKKFTKMTGSMAFSLMGKSRGKRALRDRIAEKMSEKLHISQSIAISMFSQLEIIFQNDTMAYEIADYIGLDDEEIKRFRKKKIPKKVITAMEKKKAEIRKQKKENRNANIADNLFNPTNNKTKNKPSEEKGKKEEKKEINEEVKPTNENKEKQKKTNKNKTTEKNKGQRSLFDVDKKKNPEKKETPVRDKGQTSLFNF</sequence>
<keyword evidence="3 7" id="KW-0235">DNA replication</keyword>
<dbReference type="InterPro" id="IPR047854">
    <property type="entry name" value="RFC_lid"/>
</dbReference>
<evidence type="ECO:0000256" key="7">
    <source>
        <dbReference type="HAMAP-Rule" id="MF_01508"/>
    </source>
</evidence>
<dbReference type="SUPFAM" id="SSF52540">
    <property type="entry name" value="P-loop containing nucleoside triphosphate hydrolases"/>
    <property type="match status" value="1"/>
</dbReference>
<dbReference type="PATRIC" id="fig|55758.3.peg.1067"/>
<comment type="caution">
    <text evidence="10">The sequence shown here is derived from an EMBL/GenBank/DDBJ whole genome shotgun (WGS) entry which is preliminary data.</text>
</comment>
<dbReference type="GO" id="GO:0003689">
    <property type="term" value="F:DNA clamp loader activity"/>
    <property type="evidence" value="ECO:0007669"/>
    <property type="project" value="UniProtKB-UniRule"/>
</dbReference>
<dbReference type="InterPro" id="IPR003959">
    <property type="entry name" value="ATPase_AAA_core"/>
</dbReference>
<evidence type="ECO:0000256" key="8">
    <source>
        <dbReference type="SAM" id="MobiDB-lite"/>
    </source>
</evidence>
<proteinExistence type="inferred from homology"/>
<dbReference type="Pfam" id="PF21960">
    <property type="entry name" value="RCF1-5-like_lid"/>
    <property type="match status" value="1"/>
</dbReference>
<feature type="binding site" evidence="7">
    <location>
        <begin position="45"/>
        <end position="52"/>
    </location>
    <ligand>
        <name>ATP</name>
        <dbReference type="ChEBI" id="CHEBI:30616"/>
    </ligand>
</feature>
<dbReference type="Gene3D" id="3.40.50.300">
    <property type="entry name" value="P-loop containing nucleotide triphosphate hydrolases"/>
    <property type="match status" value="1"/>
</dbReference>
<comment type="similarity">
    <text evidence="1 7">Belongs to the activator 1 small subunits family. RfcL subfamily.</text>
</comment>
<protein>
    <recommendedName>
        <fullName evidence="2 7">Replication factor C large subunit</fullName>
        <shortName evidence="7">RFC large subunit</shortName>
    </recommendedName>
    <alternativeName>
        <fullName evidence="6 7">Clamp loader large subunit</fullName>
    </alternativeName>
</protein>
<dbReference type="CDD" id="cd00009">
    <property type="entry name" value="AAA"/>
    <property type="match status" value="1"/>
</dbReference>
<dbReference type="AlphaFoldDB" id="A0A166C3X5"/>
<dbReference type="Pfam" id="PF00004">
    <property type="entry name" value="AAA"/>
    <property type="match status" value="1"/>
</dbReference>
<dbReference type="InterPro" id="IPR027417">
    <property type="entry name" value="P-loop_NTPase"/>
</dbReference>
<evidence type="ECO:0000313" key="10">
    <source>
        <dbReference type="EMBL" id="KZX14103.1"/>
    </source>
</evidence>
<dbReference type="PANTHER" id="PTHR23389:SF6">
    <property type="entry name" value="REPLICATION FACTOR C SUBUNIT 1"/>
    <property type="match status" value="1"/>
</dbReference>
<evidence type="ECO:0000256" key="6">
    <source>
        <dbReference type="ARBA" id="ARBA00032141"/>
    </source>
</evidence>
<dbReference type="SMART" id="SM00382">
    <property type="entry name" value="AAA"/>
    <property type="match status" value="1"/>
</dbReference>
<dbReference type="InterPro" id="IPR023935">
    <property type="entry name" value="Rep_factor-C_lsu"/>
</dbReference>
<evidence type="ECO:0000313" key="11">
    <source>
        <dbReference type="Proteomes" id="UP000077066"/>
    </source>
</evidence>
<keyword evidence="11" id="KW-1185">Reference proteome</keyword>
<dbReference type="Gene3D" id="1.10.8.60">
    <property type="match status" value="1"/>
</dbReference>
<evidence type="ECO:0000256" key="3">
    <source>
        <dbReference type="ARBA" id="ARBA00022705"/>
    </source>
</evidence>
<dbReference type="NCBIfam" id="NF003229">
    <property type="entry name" value="PRK04195.1-5"/>
    <property type="match status" value="1"/>
</dbReference>
<evidence type="ECO:0000259" key="9">
    <source>
        <dbReference type="SMART" id="SM00382"/>
    </source>
</evidence>
<dbReference type="GO" id="GO:0005524">
    <property type="term" value="F:ATP binding"/>
    <property type="evidence" value="ECO:0007669"/>
    <property type="project" value="UniProtKB-UniRule"/>
</dbReference>
<reference evidence="10 11" key="1">
    <citation type="submission" date="2016-04" db="EMBL/GenBank/DDBJ databases">
        <title>Genome sequence of Methanobrevibacter filiformis DSM 11501.</title>
        <authorList>
            <person name="Poehlein A."/>
            <person name="Seedorf H."/>
            <person name="Daniel R."/>
        </authorList>
    </citation>
    <scope>NUCLEOTIDE SEQUENCE [LARGE SCALE GENOMIC DNA]</scope>
    <source>
        <strain evidence="10 11">DSM 11501</strain>
    </source>
</reference>
<dbReference type="GO" id="GO:0006260">
    <property type="term" value="P:DNA replication"/>
    <property type="evidence" value="ECO:0007669"/>
    <property type="project" value="UniProtKB-UniRule"/>
</dbReference>
<evidence type="ECO:0000256" key="5">
    <source>
        <dbReference type="ARBA" id="ARBA00022840"/>
    </source>
</evidence>
<feature type="compositionally biased region" description="Basic and acidic residues" evidence="8">
    <location>
        <begin position="444"/>
        <end position="470"/>
    </location>
</feature>
<feature type="compositionally biased region" description="Basic and acidic residues" evidence="8">
    <location>
        <begin position="479"/>
        <end position="510"/>
    </location>
</feature>
<evidence type="ECO:0000256" key="1">
    <source>
        <dbReference type="ARBA" id="ARBA00006878"/>
    </source>
</evidence>
<accession>A0A166C3X5</accession>
<comment type="function">
    <text evidence="7">Part of the RFC clamp loader complex which loads the PCNA sliding clamp onto DNA.</text>
</comment>
<dbReference type="HAMAP" id="MF_01508">
    <property type="entry name" value="RfcL"/>
    <property type="match status" value="1"/>
</dbReference>
<feature type="domain" description="AAA+ ATPase" evidence="9">
    <location>
        <begin position="37"/>
        <end position="159"/>
    </location>
</feature>
<keyword evidence="4 7" id="KW-0547">Nucleotide-binding</keyword>
<keyword evidence="10" id="KW-0378">Hydrolase</keyword>
<dbReference type="RefSeq" id="WP_066971969.1">
    <property type="nucleotide sequence ID" value="NZ_LWMT01000181.1"/>
</dbReference>
<dbReference type="OrthoDB" id="8658at2157"/>
<keyword evidence="10" id="KW-0347">Helicase</keyword>
<dbReference type="EMBL" id="LWMT01000181">
    <property type="protein sequence ID" value="KZX14103.1"/>
    <property type="molecule type" value="Genomic_DNA"/>
</dbReference>
<organism evidence="10 11">
    <name type="scientific">Methanobrevibacter filiformis</name>
    <dbReference type="NCBI Taxonomy" id="55758"/>
    <lineage>
        <taxon>Archaea</taxon>
        <taxon>Methanobacteriati</taxon>
        <taxon>Methanobacteriota</taxon>
        <taxon>Methanomada group</taxon>
        <taxon>Methanobacteria</taxon>
        <taxon>Methanobacteriales</taxon>
        <taxon>Methanobacteriaceae</taxon>
        <taxon>Methanobrevibacter</taxon>
    </lineage>
</organism>